<dbReference type="RefSeq" id="WP_183633110.1">
    <property type="nucleotide sequence ID" value="NZ_BAABLE010000011.1"/>
</dbReference>
<dbReference type="GO" id="GO:0016787">
    <property type="term" value="F:hydrolase activity"/>
    <property type="evidence" value="ECO:0007669"/>
    <property type="project" value="UniProtKB-KW"/>
</dbReference>
<dbReference type="InterPro" id="IPR020023">
    <property type="entry name" value="PseG"/>
</dbReference>
<feature type="active site" description="Proton acceptor" evidence="1">
    <location>
        <position position="17"/>
    </location>
</feature>
<evidence type="ECO:0000256" key="1">
    <source>
        <dbReference type="PIRSR" id="PIRSR620023-1"/>
    </source>
</evidence>
<feature type="binding site" evidence="2">
    <location>
        <position position="258"/>
    </location>
    <ligand>
        <name>substrate</name>
    </ligand>
</feature>
<dbReference type="Gene3D" id="3.40.50.11190">
    <property type="match status" value="1"/>
</dbReference>
<keyword evidence="5" id="KW-1185">Reference proteome</keyword>
<proteinExistence type="predicted"/>
<dbReference type="EC" id="3.6.1.57" evidence="4"/>
<evidence type="ECO:0000313" key="4">
    <source>
        <dbReference type="EMBL" id="MBB4011913.1"/>
    </source>
</evidence>
<name>A0A840BGX6_9RHOO</name>
<evidence type="ECO:0000256" key="2">
    <source>
        <dbReference type="PIRSR" id="PIRSR620023-2"/>
    </source>
</evidence>
<organism evidence="4 5">
    <name type="scientific">Niveibacterium umoris</name>
    <dbReference type="NCBI Taxonomy" id="1193620"/>
    <lineage>
        <taxon>Bacteria</taxon>
        <taxon>Pseudomonadati</taxon>
        <taxon>Pseudomonadota</taxon>
        <taxon>Betaproteobacteria</taxon>
        <taxon>Rhodocyclales</taxon>
        <taxon>Rhodocyclaceae</taxon>
        <taxon>Niveibacterium</taxon>
    </lineage>
</organism>
<dbReference type="PANTHER" id="PTHR21015:SF22">
    <property type="entry name" value="GLYCOSYLTRANSFERASE"/>
    <property type="match status" value="1"/>
</dbReference>
<dbReference type="SUPFAM" id="SSF53756">
    <property type="entry name" value="UDP-Glycosyltransferase/glycogen phosphorylase"/>
    <property type="match status" value="1"/>
</dbReference>
<dbReference type="AlphaFoldDB" id="A0A840BGX6"/>
<dbReference type="EMBL" id="JACIET010000001">
    <property type="protein sequence ID" value="MBB4011913.1"/>
    <property type="molecule type" value="Genomic_DNA"/>
</dbReference>
<reference evidence="4 5" key="1">
    <citation type="submission" date="2020-08" db="EMBL/GenBank/DDBJ databases">
        <title>Genomic Encyclopedia of Type Strains, Phase IV (KMG-IV): sequencing the most valuable type-strain genomes for metagenomic binning, comparative biology and taxonomic classification.</title>
        <authorList>
            <person name="Goeker M."/>
        </authorList>
    </citation>
    <scope>NUCLEOTIDE SEQUENCE [LARGE SCALE GENOMIC DNA]</scope>
    <source>
        <strain evidence="4 5">DSM 106739</strain>
    </source>
</reference>
<accession>A0A840BGX6</accession>
<keyword evidence="4" id="KW-0378">Hydrolase</keyword>
<dbReference type="PANTHER" id="PTHR21015">
    <property type="entry name" value="UDP-N-ACETYLGLUCOSAMINE--N-ACETYLMURAMYL-(PENTAPEPTIDE) PYROPHOSPHORYL-UNDECAPRENOL N-ACETYLGLUCOSAMINE TRANSFERASE 1"/>
    <property type="match status" value="1"/>
</dbReference>
<dbReference type="Proteomes" id="UP000561045">
    <property type="component" value="Unassembled WGS sequence"/>
</dbReference>
<feature type="binding site" evidence="2">
    <location>
        <position position="158"/>
    </location>
    <ligand>
        <name>substrate</name>
    </ligand>
</feature>
<gene>
    <name evidence="4" type="ORF">GGR36_001221</name>
</gene>
<dbReference type="Gene3D" id="3.40.50.2000">
    <property type="entry name" value="Glycogen Phosphorylase B"/>
    <property type="match status" value="1"/>
</dbReference>
<evidence type="ECO:0000313" key="5">
    <source>
        <dbReference type="Proteomes" id="UP000561045"/>
    </source>
</evidence>
<sequence length="345" mass="37113">MRVVFRADASTRIGHGHVMRCLALATALARRGASCRFVCATEGDGAAAAIRAAGFDLRVLPSYVTSPAEDAQATLAMLAGAALPDWIIVDHYRLDARWEVAVQAGGCRVMAIDDLADRRHHCDMFLDQNWHDAPHHRYAGLLPAGCLACFGPGWALLRPEFAAMSPRERDGSVRRVLICFGGGDASDATARVLKTLQPLTRLYAFEVVVGAGYPHLDALTERCKALPGVTLSVAVSDMAARMRAADLFIGAAGSMTWERACVGLPGITIAIADNQRELGRRLAVAGEGVDLGDFGDEALGRLPAAFRKLVSDRQGLRQMSAALRLRCDGRGAERVAERLYGFRDN</sequence>
<comment type="caution">
    <text evidence="4">The sequence shown here is derived from an EMBL/GenBank/DDBJ whole genome shotgun (WGS) entry which is preliminary data.</text>
</comment>
<dbReference type="Pfam" id="PF04101">
    <property type="entry name" value="Glyco_tran_28_C"/>
    <property type="match status" value="1"/>
</dbReference>
<dbReference type="InterPro" id="IPR007235">
    <property type="entry name" value="Glyco_trans_28_C"/>
</dbReference>
<protein>
    <submittedName>
        <fullName evidence="4">UDP-2,4-diacetamido-2,4, 6-trideoxy-beta-L-altropyranose hydrolase</fullName>
        <ecNumber evidence="4">3.6.1.57</ecNumber>
    </submittedName>
</protein>
<dbReference type="NCBIfam" id="TIGR03590">
    <property type="entry name" value="PseG"/>
    <property type="match status" value="1"/>
</dbReference>
<dbReference type="GO" id="GO:0016758">
    <property type="term" value="F:hexosyltransferase activity"/>
    <property type="evidence" value="ECO:0007669"/>
    <property type="project" value="InterPro"/>
</dbReference>
<evidence type="ECO:0000259" key="3">
    <source>
        <dbReference type="Pfam" id="PF04101"/>
    </source>
</evidence>
<feature type="domain" description="Glycosyl transferase family 28 C-terminal" evidence="3">
    <location>
        <begin position="178"/>
        <end position="323"/>
    </location>
</feature>